<feature type="transmembrane region" description="Helical" evidence="6">
    <location>
        <begin position="203"/>
        <end position="226"/>
    </location>
</feature>
<sequence length="248" mass="27518">RTPKRLSEYAIILFANTCVDLVAAFCSWFCTAIVVYEAGAITFVYIGPCTIAGALTCHAAFSLYVDLNMQSTVLIMMSFAYRLWTVRKSSSVSVGNNSFKLKLCVICLVSMIPMSVNSVNLYKSFQFGFFLSGTFPSSSSMTQSVYNMTGRIPSTDNLLPRIACVSTILMCSIGFIVVFSLRRSLVAELAKIKMPAHKTERKILRTLTLQMMLPLVYILGISMWFLDVTGVIKSTALRRSVITVGLFY</sequence>
<evidence type="ECO:0000256" key="4">
    <source>
        <dbReference type="ARBA" id="ARBA00022989"/>
    </source>
</evidence>
<proteinExistence type="inferred from homology"/>
<keyword evidence="5 6" id="KW-0472">Membrane</keyword>
<comment type="similarity">
    <text evidence="2">Belongs to the nematode receptor-like protein srd family.</text>
</comment>
<evidence type="ECO:0008006" key="9">
    <source>
        <dbReference type="Google" id="ProtNLM"/>
    </source>
</evidence>
<dbReference type="InterPro" id="IPR019421">
    <property type="entry name" value="7TM_GPCR_serpentine_rcpt_Srd"/>
</dbReference>
<evidence type="ECO:0000256" key="6">
    <source>
        <dbReference type="SAM" id="Phobius"/>
    </source>
</evidence>
<evidence type="ECO:0000256" key="5">
    <source>
        <dbReference type="ARBA" id="ARBA00023136"/>
    </source>
</evidence>
<name>A0AAV5VVS9_9BILA</name>
<dbReference type="Proteomes" id="UP001432322">
    <property type="component" value="Unassembled WGS sequence"/>
</dbReference>
<feature type="transmembrane region" description="Helical" evidence="6">
    <location>
        <begin position="158"/>
        <end position="182"/>
    </location>
</feature>
<evidence type="ECO:0000313" key="8">
    <source>
        <dbReference type="Proteomes" id="UP001432322"/>
    </source>
</evidence>
<dbReference type="PANTHER" id="PTHR22945:SF40">
    <property type="entry name" value="SERPENTINE RECEPTOR, CLASS D (DELTA)-RELATED"/>
    <property type="match status" value="1"/>
</dbReference>
<feature type="non-terminal residue" evidence="7">
    <location>
        <position position="1"/>
    </location>
</feature>
<comment type="subcellular location">
    <subcellularLocation>
        <location evidence="1">Membrane</location>
        <topology evidence="1">Multi-pass membrane protein</topology>
    </subcellularLocation>
</comment>
<feature type="non-terminal residue" evidence="7">
    <location>
        <position position="248"/>
    </location>
</feature>
<evidence type="ECO:0000256" key="2">
    <source>
        <dbReference type="ARBA" id="ARBA00009166"/>
    </source>
</evidence>
<evidence type="ECO:0000313" key="7">
    <source>
        <dbReference type="EMBL" id="GMT22378.1"/>
    </source>
</evidence>
<dbReference type="PANTHER" id="PTHR22945">
    <property type="entry name" value="SERPENTINE RECEPTOR, CLASS D DELTA"/>
    <property type="match status" value="1"/>
</dbReference>
<dbReference type="Pfam" id="PF10317">
    <property type="entry name" value="7TM_GPCR_Srd"/>
    <property type="match status" value="1"/>
</dbReference>
<keyword evidence="8" id="KW-1185">Reference proteome</keyword>
<keyword evidence="4 6" id="KW-1133">Transmembrane helix</keyword>
<evidence type="ECO:0000256" key="1">
    <source>
        <dbReference type="ARBA" id="ARBA00004141"/>
    </source>
</evidence>
<feature type="transmembrane region" description="Helical" evidence="6">
    <location>
        <begin position="12"/>
        <end position="36"/>
    </location>
</feature>
<gene>
    <name evidence="7" type="ORF">PFISCL1PPCAC_13675</name>
</gene>
<reference evidence="7" key="1">
    <citation type="submission" date="2023-10" db="EMBL/GenBank/DDBJ databases">
        <title>Genome assembly of Pristionchus species.</title>
        <authorList>
            <person name="Yoshida K."/>
            <person name="Sommer R.J."/>
        </authorList>
    </citation>
    <scope>NUCLEOTIDE SEQUENCE</scope>
    <source>
        <strain evidence="7">RS5133</strain>
    </source>
</reference>
<dbReference type="AlphaFoldDB" id="A0AAV5VVS9"/>
<keyword evidence="3 6" id="KW-0812">Transmembrane</keyword>
<organism evidence="7 8">
    <name type="scientific">Pristionchus fissidentatus</name>
    <dbReference type="NCBI Taxonomy" id="1538716"/>
    <lineage>
        <taxon>Eukaryota</taxon>
        <taxon>Metazoa</taxon>
        <taxon>Ecdysozoa</taxon>
        <taxon>Nematoda</taxon>
        <taxon>Chromadorea</taxon>
        <taxon>Rhabditida</taxon>
        <taxon>Rhabditina</taxon>
        <taxon>Diplogasteromorpha</taxon>
        <taxon>Diplogasteroidea</taxon>
        <taxon>Neodiplogasteridae</taxon>
        <taxon>Pristionchus</taxon>
    </lineage>
</organism>
<dbReference type="InterPro" id="IPR050920">
    <property type="entry name" value="Nematode_rcpt-like_delta"/>
</dbReference>
<dbReference type="EMBL" id="BTSY01000004">
    <property type="protein sequence ID" value="GMT22378.1"/>
    <property type="molecule type" value="Genomic_DNA"/>
</dbReference>
<dbReference type="GO" id="GO:0016020">
    <property type="term" value="C:membrane"/>
    <property type="evidence" value="ECO:0007669"/>
    <property type="project" value="UniProtKB-SubCell"/>
</dbReference>
<feature type="transmembrane region" description="Helical" evidence="6">
    <location>
        <begin position="43"/>
        <end position="61"/>
    </location>
</feature>
<evidence type="ECO:0000256" key="3">
    <source>
        <dbReference type="ARBA" id="ARBA00022692"/>
    </source>
</evidence>
<feature type="transmembrane region" description="Helical" evidence="6">
    <location>
        <begin position="104"/>
        <end position="122"/>
    </location>
</feature>
<comment type="caution">
    <text evidence="7">The sequence shown here is derived from an EMBL/GenBank/DDBJ whole genome shotgun (WGS) entry which is preliminary data.</text>
</comment>
<protein>
    <recommendedName>
        <fullName evidence="9">G protein-coupled receptor</fullName>
    </recommendedName>
</protein>
<accession>A0AAV5VVS9</accession>